<evidence type="ECO:0000259" key="3">
    <source>
        <dbReference type="PROSITE" id="PS50102"/>
    </source>
</evidence>
<dbReference type="EMBL" id="CAJOBE010000067">
    <property type="protein sequence ID" value="CAF3558479.1"/>
    <property type="molecule type" value="Genomic_DNA"/>
</dbReference>
<dbReference type="AlphaFoldDB" id="A0A818KLG3"/>
<proteinExistence type="predicted"/>
<evidence type="ECO:0000313" key="4">
    <source>
        <dbReference type="EMBL" id="CAF3507709.1"/>
    </source>
</evidence>
<dbReference type="PANTHER" id="PTHR11176">
    <property type="entry name" value="BOULE-RELATED"/>
    <property type="match status" value="1"/>
</dbReference>
<protein>
    <recommendedName>
        <fullName evidence="3">RRM domain-containing protein</fullName>
    </recommendedName>
</protein>
<dbReference type="PROSITE" id="PS50102">
    <property type="entry name" value="RRM"/>
    <property type="match status" value="1"/>
</dbReference>
<sequence>MSLHKDTTFTKIFVGGLPYHTTDDTLRKFFERFGEIEEAVVITDRQTGKSRGYGFQLTCILKVTMNTQEAASLATKEANPVIDGRKANVNLAYLGAKPRVIPSPAGLIPLHLAGAYSAALPTTYGIQPIYYQQQPTTTLLAATTTPQTLSSLIPNQTTTTLNGVHTSQNQSTGAPSYYELTYATAPLTSTSIEQQSYIYATAPGQTFSYAQLPTGVTQQQTGPTNINDVYTNHTTKYMIDDHSGSVDRDHHQRAAAGW</sequence>
<accession>A0A818KLG3</accession>
<name>A0A818KLG3_9BILA</name>
<dbReference type="Pfam" id="PF00076">
    <property type="entry name" value="RRM_1"/>
    <property type="match status" value="1"/>
</dbReference>
<dbReference type="InterPro" id="IPR012677">
    <property type="entry name" value="Nucleotide-bd_a/b_plait_sf"/>
</dbReference>
<gene>
    <name evidence="5" type="ORF">FNK824_LOCUS1325</name>
    <name evidence="4" type="ORF">OTI717_LOCUS2075</name>
</gene>
<dbReference type="InterPro" id="IPR035979">
    <property type="entry name" value="RBD_domain_sf"/>
</dbReference>
<dbReference type="InterPro" id="IPR000504">
    <property type="entry name" value="RRM_dom"/>
</dbReference>
<dbReference type="Proteomes" id="UP000663823">
    <property type="component" value="Unassembled WGS sequence"/>
</dbReference>
<organism evidence="5 6">
    <name type="scientific">Rotaria sordida</name>
    <dbReference type="NCBI Taxonomy" id="392033"/>
    <lineage>
        <taxon>Eukaryota</taxon>
        <taxon>Metazoa</taxon>
        <taxon>Spiralia</taxon>
        <taxon>Gnathifera</taxon>
        <taxon>Rotifera</taxon>
        <taxon>Eurotatoria</taxon>
        <taxon>Bdelloidea</taxon>
        <taxon>Philodinida</taxon>
        <taxon>Philodinidae</taxon>
        <taxon>Rotaria</taxon>
    </lineage>
</organism>
<evidence type="ECO:0000313" key="6">
    <source>
        <dbReference type="Proteomes" id="UP000663874"/>
    </source>
</evidence>
<dbReference type="CDD" id="cd12384">
    <property type="entry name" value="RRM_RBM24_RBM38_like"/>
    <property type="match status" value="1"/>
</dbReference>
<evidence type="ECO:0000313" key="5">
    <source>
        <dbReference type="EMBL" id="CAF3558479.1"/>
    </source>
</evidence>
<evidence type="ECO:0000256" key="1">
    <source>
        <dbReference type="ARBA" id="ARBA00022884"/>
    </source>
</evidence>
<reference evidence="5" key="1">
    <citation type="submission" date="2021-02" db="EMBL/GenBank/DDBJ databases">
        <authorList>
            <person name="Nowell W R."/>
        </authorList>
    </citation>
    <scope>NUCLEOTIDE SEQUENCE</scope>
</reference>
<dbReference type="EMBL" id="CAJOAX010000096">
    <property type="protein sequence ID" value="CAF3507709.1"/>
    <property type="molecule type" value="Genomic_DNA"/>
</dbReference>
<comment type="caution">
    <text evidence="5">The sequence shown here is derived from an EMBL/GenBank/DDBJ whole genome shotgun (WGS) entry which is preliminary data.</text>
</comment>
<dbReference type="PANTHER" id="PTHR11176:SF57">
    <property type="entry name" value="PROTEIN BOULE"/>
    <property type="match status" value="1"/>
</dbReference>
<dbReference type="Proteomes" id="UP000663874">
    <property type="component" value="Unassembled WGS sequence"/>
</dbReference>
<evidence type="ECO:0000256" key="2">
    <source>
        <dbReference type="PROSITE-ProRule" id="PRU00176"/>
    </source>
</evidence>
<dbReference type="Gene3D" id="3.30.70.330">
    <property type="match status" value="1"/>
</dbReference>
<dbReference type="GO" id="GO:0003723">
    <property type="term" value="F:RNA binding"/>
    <property type="evidence" value="ECO:0007669"/>
    <property type="project" value="UniProtKB-UniRule"/>
</dbReference>
<keyword evidence="1 2" id="KW-0694">RNA-binding</keyword>
<dbReference type="SUPFAM" id="SSF54928">
    <property type="entry name" value="RNA-binding domain, RBD"/>
    <property type="match status" value="1"/>
</dbReference>
<feature type="domain" description="RRM" evidence="3">
    <location>
        <begin position="10"/>
        <end position="55"/>
    </location>
</feature>
<dbReference type="SMART" id="SM00360">
    <property type="entry name" value="RRM"/>
    <property type="match status" value="1"/>
</dbReference>